<dbReference type="Pfam" id="PF00386">
    <property type="entry name" value="C1q"/>
    <property type="match status" value="1"/>
</dbReference>
<comment type="caution">
    <text evidence="7">The sequence shown here is derived from an EMBL/GenBank/DDBJ whole genome shotgun (WGS) entry which is preliminary data.</text>
</comment>
<gene>
    <name evidence="7" type="ORF">APZ42_017349</name>
</gene>
<dbReference type="PANTHER" id="PTHR22923">
    <property type="entry name" value="CEREBELLIN-RELATED"/>
    <property type="match status" value="1"/>
</dbReference>
<feature type="signal peptide" evidence="5">
    <location>
        <begin position="1"/>
        <end position="16"/>
    </location>
</feature>
<dbReference type="GO" id="GO:0005615">
    <property type="term" value="C:extracellular space"/>
    <property type="evidence" value="ECO:0007669"/>
    <property type="project" value="TreeGrafter"/>
</dbReference>
<dbReference type="EMBL" id="LRGB01000687">
    <property type="protein sequence ID" value="KZS16735.1"/>
    <property type="molecule type" value="Genomic_DNA"/>
</dbReference>
<accession>A0A164ZTG5</accession>
<evidence type="ECO:0000256" key="1">
    <source>
        <dbReference type="ARBA" id="ARBA00004613"/>
    </source>
</evidence>
<sequence>MNKLINLLALLCIASAQYPHGWNYGPFFYLPYSASQPTEKEKSEFVYRMGPKATAIALGSHISCLKELKATSQRFADATKKFETVQMELAEDISNIKSEIKKLMETVTGVEDLKNKFDVNTNDLAQMQNTIADLATELKASSGASSIGRMPKTCKDLHEIGHKKSGFYSVMGNKQVESVYCDFTKQTNDPAFQNFIGYIDVKSSPVYFHAQLKKTFTSANSGVPFDTLKLNVGNAMSPSTGIFTAPKTGTYFFAFSGIPEPWPNRVALQMKTAGADWITIAEGYGAAIHGTFSVQSTTQLRQGDQIRVLLLSGGIVDWGRSQNNFVGWLLEEDIFEIL</sequence>
<evidence type="ECO:0000256" key="2">
    <source>
        <dbReference type="ARBA" id="ARBA00022525"/>
    </source>
</evidence>
<evidence type="ECO:0000259" key="6">
    <source>
        <dbReference type="PROSITE" id="PS50871"/>
    </source>
</evidence>
<evidence type="ECO:0000256" key="3">
    <source>
        <dbReference type="ARBA" id="ARBA00022729"/>
    </source>
</evidence>
<keyword evidence="3 5" id="KW-0732">Signal</keyword>
<evidence type="ECO:0000313" key="8">
    <source>
        <dbReference type="Proteomes" id="UP000076858"/>
    </source>
</evidence>
<dbReference type="SUPFAM" id="SSF49842">
    <property type="entry name" value="TNF-like"/>
    <property type="match status" value="1"/>
</dbReference>
<dbReference type="OrthoDB" id="6349811at2759"/>
<dbReference type="Gene3D" id="1.20.58.90">
    <property type="match status" value="1"/>
</dbReference>
<feature type="coiled-coil region" evidence="4">
    <location>
        <begin position="86"/>
        <end position="130"/>
    </location>
</feature>
<dbReference type="InterPro" id="IPR008983">
    <property type="entry name" value="Tumour_necrosis_fac-like_dom"/>
</dbReference>
<dbReference type="AlphaFoldDB" id="A0A164ZTG5"/>
<evidence type="ECO:0000313" key="7">
    <source>
        <dbReference type="EMBL" id="KZS16735.1"/>
    </source>
</evidence>
<dbReference type="PROSITE" id="PS50871">
    <property type="entry name" value="C1Q"/>
    <property type="match status" value="1"/>
</dbReference>
<keyword evidence="2" id="KW-0964">Secreted</keyword>
<feature type="chain" id="PRO_5007854979" description="C1q domain-containing protein" evidence="5">
    <location>
        <begin position="17"/>
        <end position="338"/>
    </location>
</feature>
<comment type="subcellular location">
    <subcellularLocation>
        <location evidence="1">Secreted</location>
    </subcellularLocation>
</comment>
<dbReference type="InterPro" id="IPR050822">
    <property type="entry name" value="Cerebellin_Synaptic_Org"/>
</dbReference>
<evidence type="ECO:0000256" key="5">
    <source>
        <dbReference type="SAM" id="SignalP"/>
    </source>
</evidence>
<proteinExistence type="predicted"/>
<evidence type="ECO:0000256" key="4">
    <source>
        <dbReference type="SAM" id="Coils"/>
    </source>
</evidence>
<keyword evidence="8" id="KW-1185">Reference proteome</keyword>
<feature type="domain" description="C1q" evidence="6">
    <location>
        <begin position="201"/>
        <end position="336"/>
    </location>
</feature>
<dbReference type="SMART" id="SM00110">
    <property type="entry name" value="C1Q"/>
    <property type="match status" value="1"/>
</dbReference>
<protein>
    <recommendedName>
        <fullName evidence="6">C1q domain-containing protein</fullName>
    </recommendedName>
</protein>
<keyword evidence="4" id="KW-0175">Coiled coil</keyword>
<dbReference type="PANTHER" id="PTHR22923:SF62">
    <property type="entry name" value="CVP18"/>
    <property type="match status" value="1"/>
</dbReference>
<dbReference type="Proteomes" id="UP000076858">
    <property type="component" value="Unassembled WGS sequence"/>
</dbReference>
<reference evidence="7 8" key="1">
    <citation type="submission" date="2016-03" db="EMBL/GenBank/DDBJ databases">
        <title>EvidentialGene: Evidence-directed Construction of Genes on Genomes.</title>
        <authorList>
            <person name="Gilbert D.G."/>
            <person name="Choi J.-H."/>
            <person name="Mockaitis K."/>
            <person name="Colbourne J."/>
            <person name="Pfrender M."/>
        </authorList>
    </citation>
    <scope>NUCLEOTIDE SEQUENCE [LARGE SCALE GENOMIC DNA]</scope>
    <source>
        <strain evidence="7 8">Xinb3</strain>
        <tissue evidence="7">Complete organism</tissue>
    </source>
</reference>
<dbReference type="Gene3D" id="2.60.120.40">
    <property type="match status" value="1"/>
</dbReference>
<organism evidence="7 8">
    <name type="scientific">Daphnia magna</name>
    <dbReference type="NCBI Taxonomy" id="35525"/>
    <lineage>
        <taxon>Eukaryota</taxon>
        <taxon>Metazoa</taxon>
        <taxon>Ecdysozoa</taxon>
        <taxon>Arthropoda</taxon>
        <taxon>Crustacea</taxon>
        <taxon>Branchiopoda</taxon>
        <taxon>Diplostraca</taxon>
        <taxon>Cladocera</taxon>
        <taxon>Anomopoda</taxon>
        <taxon>Daphniidae</taxon>
        <taxon>Daphnia</taxon>
    </lineage>
</organism>
<name>A0A164ZTG5_9CRUS</name>
<dbReference type="InterPro" id="IPR001073">
    <property type="entry name" value="C1q_dom"/>
</dbReference>